<feature type="active site" description="Proton acceptor; specific for D-alanine" evidence="5">
    <location>
        <position position="37"/>
    </location>
</feature>
<dbReference type="SUPFAM" id="SSF50621">
    <property type="entry name" value="Alanine racemase C-terminal domain-like"/>
    <property type="match status" value="1"/>
</dbReference>
<reference evidence="9 10" key="1">
    <citation type="submission" date="2016-04" db="EMBL/GenBank/DDBJ databases">
        <authorList>
            <person name="Evans L.H."/>
            <person name="Alamgir A."/>
            <person name="Owens N."/>
            <person name="Weber N.D."/>
            <person name="Virtaneva K."/>
            <person name="Barbian K."/>
            <person name="Babar A."/>
            <person name="Rosenke K."/>
        </authorList>
    </citation>
    <scope>NUCLEOTIDE SEQUENCE [LARGE SCALE GENOMIC DNA]</scope>
    <source>
        <strain evidence="9 10">LMa1</strain>
    </source>
</reference>
<dbReference type="GO" id="GO:0030170">
    <property type="term" value="F:pyridoxal phosphate binding"/>
    <property type="evidence" value="ECO:0007669"/>
    <property type="project" value="UniProtKB-UniRule"/>
</dbReference>
<accession>A0A1B7LDB6</accession>
<dbReference type="PANTHER" id="PTHR30511:SF0">
    <property type="entry name" value="ALANINE RACEMASE, CATABOLIC-RELATED"/>
    <property type="match status" value="1"/>
</dbReference>
<dbReference type="GO" id="GO:0005829">
    <property type="term" value="C:cytosol"/>
    <property type="evidence" value="ECO:0007669"/>
    <property type="project" value="TreeGrafter"/>
</dbReference>
<evidence type="ECO:0000313" key="9">
    <source>
        <dbReference type="EMBL" id="OAT81077.1"/>
    </source>
</evidence>
<dbReference type="GO" id="GO:0009252">
    <property type="term" value="P:peptidoglycan biosynthetic process"/>
    <property type="evidence" value="ECO:0007669"/>
    <property type="project" value="TreeGrafter"/>
</dbReference>
<dbReference type="Gene3D" id="2.40.37.10">
    <property type="entry name" value="Lyase, Ornithine Decarboxylase, Chain A, domain 1"/>
    <property type="match status" value="1"/>
</dbReference>
<comment type="function">
    <text evidence="5">Catalyzes the interconversion of L-alanine and D-alanine. May also act on other amino acids.</text>
</comment>
<comment type="catalytic activity">
    <reaction evidence="1 5">
        <text>L-alanine = D-alanine</text>
        <dbReference type="Rhea" id="RHEA:20249"/>
        <dbReference type="ChEBI" id="CHEBI:57416"/>
        <dbReference type="ChEBI" id="CHEBI:57972"/>
        <dbReference type="EC" id="5.1.1.1"/>
    </reaction>
</comment>
<dbReference type="PRINTS" id="PR00992">
    <property type="entry name" value="ALARACEMASE"/>
</dbReference>
<gene>
    <name evidence="9" type="ORF">A6M21_12180</name>
</gene>
<keyword evidence="4 5" id="KW-0413">Isomerase</keyword>
<comment type="pathway">
    <text evidence="5">Amino-acid biosynthesis; D-alanine biosynthesis; D-alanine from L-alanine: step 1/1.</text>
</comment>
<comment type="similarity">
    <text evidence="5">Belongs to the alanine racemase family.</text>
</comment>
<dbReference type="UniPathway" id="UPA00042">
    <property type="reaction ID" value="UER00497"/>
</dbReference>
<keyword evidence="10" id="KW-1185">Reference proteome</keyword>
<dbReference type="HAMAP" id="MF_01201">
    <property type="entry name" value="Ala_racemase"/>
    <property type="match status" value="1"/>
</dbReference>
<dbReference type="Pfam" id="PF00842">
    <property type="entry name" value="Ala_racemase_C"/>
    <property type="match status" value="1"/>
</dbReference>
<evidence type="ECO:0000313" key="10">
    <source>
        <dbReference type="Proteomes" id="UP000078532"/>
    </source>
</evidence>
<dbReference type="PANTHER" id="PTHR30511">
    <property type="entry name" value="ALANINE RACEMASE"/>
    <property type="match status" value="1"/>
</dbReference>
<evidence type="ECO:0000259" key="8">
    <source>
        <dbReference type="SMART" id="SM01005"/>
    </source>
</evidence>
<evidence type="ECO:0000256" key="7">
    <source>
        <dbReference type="PIRSR" id="PIRSR600821-52"/>
    </source>
</evidence>
<dbReference type="OrthoDB" id="9813814at2"/>
<dbReference type="RefSeq" id="WP_066669238.1">
    <property type="nucleotide sequence ID" value="NZ_LYVF01000169.1"/>
</dbReference>
<dbReference type="STRING" id="1838280.A6M21_12180"/>
<dbReference type="EC" id="5.1.1.1" evidence="5"/>
<dbReference type="InterPro" id="IPR029066">
    <property type="entry name" value="PLP-binding_barrel"/>
</dbReference>
<dbReference type="AlphaFoldDB" id="A0A1B7LDB6"/>
<dbReference type="EMBL" id="LYVF01000169">
    <property type="protein sequence ID" value="OAT81077.1"/>
    <property type="molecule type" value="Genomic_DNA"/>
</dbReference>
<evidence type="ECO:0000256" key="6">
    <source>
        <dbReference type="PIRSR" id="PIRSR600821-50"/>
    </source>
</evidence>
<keyword evidence="3 5" id="KW-0663">Pyridoxal phosphate</keyword>
<feature type="binding site" evidence="5 7">
    <location>
        <position position="312"/>
    </location>
    <ligand>
        <name>substrate</name>
    </ligand>
</feature>
<evidence type="ECO:0000256" key="4">
    <source>
        <dbReference type="ARBA" id="ARBA00023235"/>
    </source>
</evidence>
<proteinExistence type="inferred from homology"/>
<evidence type="ECO:0000256" key="5">
    <source>
        <dbReference type="HAMAP-Rule" id="MF_01201"/>
    </source>
</evidence>
<comment type="cofactor">
    <cofactor evidence="2 5 6">
        <name>pyridoxal 5'-phosphate</name>
        <dbReference type="ChEBI" id="CHEBI:597326"/>
    </cofactor>
</comment>
<dbReference type="FunFam" id="2.40.37.10:FF:000006">
    <property type="entry name" value="Alanine racemase"/>
    <property type="match status" value="1"/>
</dbReference>
<evidence type="ECO:0000256" key="3">
    <source>
        <dbReference type="ARBA" id="ARBA00022898"/>
    </source>
</evidence>
<dbReference type="CDD" id="cd00430">
    <property type="entry name" value="PLPDE_III_AR"/>
    <property type="match status" value="1"/>
</dbReference>
<dbReference type="InterPro" id="IPR011079">
    <property type="entry name" value="Ala_racemase_C"/>
</dbReference>
<feature type="modified residue" description="N6-(pyridoxal phosphate)lysine" evidence="5 6">
    <location>
        <position position="37"/>
    </location>
</feature>
<evidence type="ECO:0000256" key="2">
    <source>
        <dbReference type="ARBA" id="ARBA00001933"/>
    </source>
</evidence>
<dbReference type="SMART" id="SM01005">
    <property type="entry name" value="Ala_racemase_C"/>
    <property type="match status" value="1"/>
</dbReference>
<evidence type="ECO:0000256" key="1">
    <source>
        <dbReference type="ARBA" id="ARBA00000316"/>
    </source>
</evidence>
<dbReference type="FunFam" id="3.20.20.10:FF:000002">
    <property type="entry name" value="Alanine racemase"/>
    <property type="match status" value="1"/>
</dbReference>
<dbReference type="PROSITE" id="PS00395">
    <property type="entry name" value="ALANINE_RACEMASE"/>
    <property type="match status" value="1"/>
</dbReference>
<dbReference type="Proteomes" id="UP000078532">
    <property type="component" value="Unassembled WGS sequence"/>
</dbReference>
<dbReference type="InterPro" id="IPR009006">
    <property type="entry name" value="Ala_racemase/Decarboxylase_C"/>
</dbReference>
<dbReference type="Gene3D" id="3.20.20.10">
    <property type="entry name" value="Alanine racemase"/>
    <property type="match status" value="1"/>
</dbReference>
<name>A0A1B7LDB6_9FIRM</name>
<dbReference type="GO" id="GO:0030632">
    <property type="term" value="P:D-alanine biosynthetic process"/>
    <property type="evidence" value="ECO:0007669"/>
    <property type="project" value="UniProtKB-UniRule"/>
</dbReference>
<feature type="active site" description="Proton acceptor; specific for L-alanine" evidence="5">
    <location>
        <position position="264"/>
    </location>
</feature>
<dbReference type="InterPro" id="IPR001608">
    <property type="entry name" value="Ala_racemase_N"/>
</dbReference>
<dbReference type="GO" id="GO:0008784">
    <property type="term" value="F:alanine racemase activity"/>
    <property type="evidence" value="ECO:0007669"/>
    <property type="project" value="UniProtKB-UniRule"/>
</dbReference>
<comment type="caution">
    <text evidence="9">The sequence shown here is derived from an EMBL/GenBank/DDBJ whole genome shotgun (WGS) entry which is preliminary data.</text>
</comment>
<dbReference type="SUPFAM" id="SSF51419">
    <property type="entry name" value="PLP-binding barrel"/>
    <property type="match status" value="1"/>
</dbReference>
<dbReference type="Pfam" id="PF01168">
    <property type="entry name" value="Ala_racemase_N"/>
    <property type="match status" value="1"/>
</dbReference>
<dbReference type="InterPro" id="IPR020622">
    <property type="entry name" value="Ala_racemase_pyridoxalP-BS"/>
</dbReference>
<dbReference type="InterPro" id="IPR000821">
    <property type="entry name" value="Ala_racemase"/>
</dbReference>
<organism evidence="9 10">
    <name type="scientific">Desulfotomaculum copahuensis</name>
    <dbReference type="NCBI Taxonomy" id="1838280"/>
    <lineage>
        <taxon>Bacteria</taxon>
        <taxon>Bacillati</taxon>
        <taxon>Bacillota</taxon>
        <taxon>Clostridia</taxon>
        <taxon>Eubacteriales</taxon>
        <taxon>Desulfotomaculaceae</taxon>
        <taxon>Desulfotomaculum</taxon>
    </lineage>
</organism>
<protein>
    <recommendedName>
        <fullName evidence="5">Alanine racemase</fullName>
        <ecNumber evidence="5">5.1.1.1</ecNumber>
    </recommendedName>
</protein>
<feature type="domain" description="Alanine racemase C-terminal" evidence="8">
    <location>
        <begin position="243"/>
        <end position="371"/>
    </location>
</feature>
<dbReference type="NCBIfam" id="TIGR00492">
    <property type="entry name" value="alr"/>
    <property type="match status" value="1"/>
</dbReference>
<feature type="binding site" evidence="5 7">
    <location>
        <position position="135"/>
    </location>
    <ligand>
        <name>substrate</name>
    </ligand>
</feature>
<sequence>MLSRPVWAEVDLNAVAHNVKQIKRLLKPGTQMMAVVKADAYGHGASSVAQTALLSGADRLAVAILSEALALRESGITAPILILGYTPPEQSCLLVANEITQTVFTVEMARAISRAAQKAGKTAKVHLKIDTGMSRIGVTPEEAPGFAAAVADLPGLEVEGAFTHMAVADEADKTYTRWQFGRFMQAVQGIAARGINIPLKHVANSPTTLDLPEMHLDMVRPGIIIYGLWPSLEVKHEIDLKPAMQLKARVAYVKEVPAGTSVSYGRTFTTSAPSIIATLPIGYADGWSRLLSSKAEVLIHGRRVPLIGRVCMDQCMIDVTGVPDVRAGDEAVLFGCQDGQCLPVEEVAAKMGTINYEMVCLISKRVPRRYVFGTWDREN</sequence>